<dbReference type="PANTHER" id="PTHR15364">
    <property type="entry name" value="2'-DEOXYNUCLEOSIDE 5'-PHOSPHATE N-HYDROLASE 1"/>
    <property type="match status" value="1"/>
</dbReference>
<evidence type="ECO:0000259" key="1">
    <source>
        <dbReference type="Pfam" id="PF00294"/>
    </source>
</evidence>
<accession>A0AAE6EDN2</accession>
<evidence type="ECO:0000313" key="3">
    <source>
        <dbReference type="Proteomes" id="UP000298579"/>
    </source>
</evidence>
<dbReference type="Proteomes" id="UP000298579">
    <property type="component" value="Chromosome circular"/>
</dbReference>
<dbReference type="EMBL" id="CP039897">
    <property type="protein sequence ID" value="QCL77825.1"/>
    <property type="molecule type" value="Genomic_DNA"/>
</dbReference>
<dbReference type="InterPro" id="IPR029056">
    <property type="entry name" value="Ribokinase-like"/>
</dbReference>
<dbReference type="PANTHER" id="PTHR15364:SF0">
    <property type="entry name" value="2'-DEOXYNUCLEOSIDE 5'-PHOSPHATE N-HYDROLASE 1"/>
    <property type="match status" value="1"/>
</dbReference>
<protein>
    <submittedName>
        <fullName evidence="2">DUF4406 domain-containing protein</fullName>
    </submittedName>
</protein>
<reference evidence="2 3" key="1">
    <citation type="submission" date="2019-04" db="EMBL/GenBank/DDBJ databases">
        <title>Complete genome sequence of Agrobacterium tumefaciens CFBP5877.</title>
        <authorList>
            <person name="Huang Y.-Y."/>
            <person name="Chiang H.-Y."/>
            <person name="Chou L."/>
            <person name="Lai E.-M."/>
            <person name="Kuo C.-H."/>
        </authorList>
    </citation>
    <scope>NUCLEOTIDE SEQUENCE [LARGE SCALE GENOMIC DNA]</scope>
    <source>
        <strain evidence="2 3">CFBP5877</strain>
    </source>
</reference>
<dbReference type="InterPro" id="IPR011611">
    <property type="entry name" value="PfkB_dom"/>
</dbReference>
<sequence>MSVIDIVGGIYREKCAFPYWDQLYGSAGRAASALTGHVSSINLHSALANEELVTANAIFASEEINLRITPRRQSIGFEYLHCLSVPKIKPGRNVPQVIIPSVSGDVIIKFGMLESDPVVSGGHVVYDPQSSLNPMPFSASGSTAKHLAIIANRGEILALAKSASVDAAVSTLFAAEKAEVIVVKDGINGASVYDAAGSSYVPAYVTQNVFTIGSGDVFVAAFALAWAINGVSPAQAADYASRSTADYVETRMLPIGSMTSEPAARRPAARAGGHIYLAGPFRELGQRMMVDDAREQLQGLGMSVFSPIHDIGPGTADIVVKQDLAAIVQCDAVFAILNGSSPGTVFEVGYARALGKPVFCVAQNMRDVDLKLPRGSDAHLHQDYVSALFQIAWRS</sequence>
<dbReference type="AlphaFoldDB" id="A0AAE6EDN2"/>
<dbReference type="InterPro" id="IPR007710">
    <property type="entry name" value="Nucleoside_deoxyribTrfase"/>
</dbReference>
<dbReference type="Gene3D" id="3.40.50.450">
    <property type="match status" value="1"/>
</dbReference>
<gene>
    <name evidence="2" type="ORF">CFBP5877_01130</name>
</gene>
<dbReference type="Gene3D" id="3.40.1190.20">
    <property type="match status" value="1"/>
</dbReference>
<dbReference type="InterPro" id="IPR051239">
    <property type="entry name" value="2'-dNMP_N-hydrolase"/>
</dbReference>
<evidence type="ECO:0000313" key="2">
    <source>
        <dbReference type="EMBL" id="QCL77825.1"/>
    </source>
</evidence>
<dbReference type="SUPFAM" id="SSF52309">
    <property type="entry name" value="N-(deoxy)ribosyltransferase-like"/>
    <property type="match status" value="1"/>
</dbReference>
<dbReference type="GO" id="GO:0009159">
    <property type="term" value="P:deoxyribonucleoside monophosphate catabolic process"/>
    <property type="evidence" value="ECO:0007669"/>
    <property type="project" value="TreeGrafter"/>
</dbReference>
<organism evidence="2 3">
    <name type="scientific">Agrobacterium tumefaciens</name>
    <dbReference type="NCBI Taxonomy" id="358"/>
    <lineage>
        <taxon>Bacteria</taxon>
        <taxon>Pseudomonadati</taxon>
        <taxon>Pseudomonadota</taxon>
        <taxon>Alphaproteobacteria</taxon>
        <taxon>Hyphomicrobiales</taxon>
        <taxon>Rhizobiaceae</taxon>
        <taxon>Rhizobium/Agrobacterium group</taxon>
        <taxon>Agrobacterium</taxon>
        <taxon>Agrobacterium tumefaciens complex</taxon>
    </lineage>
</organism>
<dbReference type="Pfam" id="PF05014">
    <property type="entry name" value="Nuc_deoxyrib_tr"/>
    <property type="match status" value="1"/>
</dbReference>
<dbReference type="Pfam" id="PF00294">
    <property type="entry name" value="PfkB"/>
    <property type="match status" value="1"/>
</dbReference>
<feature type="domain" description="Carbohydrate kinase PfkB" evidence="1">
    <location>
        <begin position="149"/>
        <end position="243"/>
    </location>
</feature>
<dbReference type="SUPFAM" id="SSF53613">
    <property type="entry name" value="Ribokinase-like"/>
    <property type="match status" value="1"/>
</dbReference>
<proteinExistence type="predicted"/>
<dbReference type="GO" id="GO:0070694">
    <property type="term" value="F:5-hydroxymethyl-dUMP N-hydrolase activity"/>
    <property type="evidence" value="ECO:0007669"/>
    <property type="project" value="TreeGrafter"/>
</dbReference>
<name>A0AAE6EDN2_AGRTU</name>
<dbReference type="RefSeq" id="WP_080826211.1">
    <property type="nucleotide sequence ID" value="NZ_CP039888.1"/>
</dbReference>